<protein>
    <recommendedName>
        <fullName evidence="3">Deoxyxylulose-5-phosphate synthase</fullName>
    </recommendedName>
</protein>
<reference evidence="1" key="2">
    <citation type="submission" date="2020-09" db="EMBL/GenBank/DDBJ databases">
        <authorList>
            <person name="Sun Q."/>
            <person name="Ohkuma M."/>
        </authorList>
    </citation>
    <scope>NUCLEOTIDE SEQUENCE</scope>
    <source>
        <strain evidence="1">JCM 4518</strain>
    </source>
</reference>
<proteinExistence type="predicted"/>
<dbReference type="EMBL" id="BMUL01000001">
    <property type="protein sequence ID" value="GHA63644.1"/>
    <property type="molecule type" value="Genomic_DNA"/>
</dbReference>
<name>A0A918SQE7_9ACTN</name>
<keyword evidence="2" id="KW-1185">Reference proteome</keyword>
<accession>A0A918SQE7</accession>
<evidence type="ECO:0000313" key="2">
    <source>
        <dbReference type="Proteomes" id="UP000644020"/>
    </source>
</evidence>
<organism evidence="1 2">
    <name type="scientific">Streptomyces termitum</name>
    <dbReference type="NCBI Taxonomy" id="67368"/>
    <lineage>
        <taxon>Bacteria</taxon>
        <taxon>Bacillati</taxon>
        <taxon>Actinomycetota</taxon>
        <taxon>Actinomycetes</taxon>
        <taxon>Kitasatosporales</taxon>
        <taxon>Streptomycetaceae</taxon>
        <taxon>Streptomyces</taxon>
    </lineage>
</organism>
<reference evidence="1" key="1">
    <citation type="journal article" date="2014" name="Int. J. Syst. Evol. Microbiol.">
        <title>Complete genome sequence of Corynebacterium casei LMG S-19264T (=DSM 44701T), isolated from a smear-ripened cheese.</title>
        <authorList>
            <consortium name="US DOE Joint Genome Institute (JGI-PGF)"/>
            <person name="Walter F."/>
            <person name="Albersmeier A."/>
            <person name="Kalinowski J."/>
            <person name="Ruckert C."/>
        </authorList>
    </citation>
    <scope>NUCLEOTIDE SEQUENCE</scope>
    <source>
        <strain evidence="1">JCM 4518</strain>
    </source>
</reference>
<evidence type="ECO:0008006" key="3">
    <source>
        <dbReference type="Google" id="ProtNLM"/>
    </source>
</evidence>
<comment type="caution">
    <text evidence="1">The sequence shown here is derived from an EMBL/GenBank/DDBJ whole genome shotgun (WGS) entry which is preliminary data.</text>
</comment>
<dbReference type="AlphaFoldDB" id="A0A918SQE7"/>
<dbReference type="Proteomes" id="UP000644020">
    <property type="component" value="Unassembled WGS sequence"/>
</dbReference>
<evidence type="ECO:0000313" key="1">
    <source>
        <dbReference type="EMBL" id="GHA63644.1"/>
    </source>
</evidence>
<gene>
    <name evidence="1" type="ORF">GCM10010305_01300</name>
</gene>
<dbReference type="RefSeq" id="WP_189974310.1">
    <property type="nucleotide sequence ID" value="NZ_BMUL01000001.1"/>
</dbReference>
<sequence>MFGHSRTSYVCLPCRGAYKQGYGDGVRNCPRCGEAMIHVGSAFQPPKRRDAEGWRVLSVVLHAGLRFHKRGCCGDGSGYRPRTLSEVKARTALARRTGEPFAEALARPVV</sequence>